<reference evidence="2 3" key="1">
    <citation type="submission" date="2013-08" db="EMBL/GenBank/DDBJ databases">
        <authorList>
            <person name="Huang J."/>
            <person name="Wang G."/>
        </authorList>
    </citation>
    <scope>NUCLEOTIDE SEQUENCE [LARGE SCALE GENOMIC DNA]</scope>
    <source>
        <strain evidence="2 3">BH030004</strain>
    </source>
</reference>
<dbReference type="OrthoDB" id="512570at2"/>
<dbReference type="Proteomes" id="UP000030403">
    <property type="component" value="Unassembled WGS sequence"/>
</dbReference>
<proteinExistence type="predicted"/>
<dbReference type="Pfam" id="PF00300">
    <property type="entry name" value="His_Phos_1"/>
    <property type="match status" value="1"/>
</dbReference>
<dbReference type="AlphaFoldDB" id="A0A0A5FWQ9"/>
<dbReference type="STRING" id="1385511.GCA_000425225_03400"/>
<dbReference type="eggNOG" id="COG0406">
    <property type="taxonomic scope" value="Bacteria"/>
</dbReference>
<dbReference type="RefSeq" id="WP_027447000.1">
    <property type="nucleotide sequence ID" value="NZ_AULJ01000045.1"/>
</dbReference>
<dbReference type="GO" id="GO:0005829">
    <property type="term" value="C:cytosol"/>
    <property type="evidence" value="ECO:0007669"/>
    <property type="project" value="TreeGrafter"/>
</dbReference>
<keyword evidence="3" id="KW-1185">Reference proteome</keyword>
<dbReference type="PANTHER" id="PTHR46517">
    <property type="entry name" value="FRUCTOSE-2,6-BISPHOSPHATASE TIGAR"/>
    <property type="match status" value="1"/>
</dbReference>
<evidence type="ECO:0000313" key="2">
    <source>
        <dbReference type="EMBL" id="KGX85236.1"/>
    </source>
</evidence>
<sequence length="183" mass="21643">MKFIFARHCKATGQEREAELTREGLQQAEELSRYLKKYPIHFTRILSSPFTRAKQSIKPFADSTGHEIVIDDRLSERKLSSKPLDDWLEILEKSFTELDQKVHDGESSKEAMDRAISLLYELMDSDEDDDTVLFMTHGNLLALILKYFDDRYGFEEWKRLTNPDLYLVERVDKSWIVKRIYEK</sequence>
<dbReference type="GO" id="GO:0043456">
    <property type="term" value="P:regulation of pentose-phosphate shunt"/>
    <property type="evidence" value="ECO:0007669"/>
    <property type="project" value="TreeGrafter"/>
</dbReference>
<name>A0A0A5FWQ9_9BACI</name>
<dbReference type="Gene3D" id="3.40.50.1240">
    <property type="entry name" value="Phosphoglycerate mutase-like"/>
    <property type="match status" value="1"/>
</dbReference>
<dbReference type="PANTHER" id="PTHR46517:SF1">
    <property type="entry name" value="FRUCTOSE-2,6-BISPHOSPHATASE TIGAR"/>
    <property type="match status" value="1"/>
</dbReference>
<dbReference type="InterPro" id="IPR013078">
    <property type="entry name" value="His_Pase_superF_clade-1"/>
</dbReference>
<dbReference type="GO" id="GO:0045820">
    <property type="term" value="P:negative regulation of glycolytic process"/>
    <property type="evidence" value="ECO:0007669"/>
    <property type="project" value="TreeGrafter"/>
</dbReference>
<accession>A0A0A5FWQ9</accession>
<organism evidence="2 3">
    <name type="scientific">Pontibacillus marinus BH030004 = DSM 16465</name>
    <dbReference type="NCBI Taxonomy" id="1385511"/>
    <lineage>
        <taxon>Bacteria</taxon>
        <taxon>Bacillati</taxon>
        <taxon>Bacillota</taxon>
        <taxon>Bacilli</taxon>
        <taxon>Bacillales</taxon>
        <taxon>Bacillaceae</taxon>
        <taxon>Pontibacillus</taxon>
    </lineage>
</organism>
<dbReference type="GO" id="GO:0004331">
    <property type="term" value="F:fructose-2,6-bisphosphate 2-phosphatase activity"/>
    <property type="evidence" value="ECO:0007669"/>
    <property type="project" value="TreeGrafter"/>
</dbReference>
<dbReference type="SUPFAM" id="SSF53254">
    <property type="entry name" value="Phosphoglycerate mutase-like"/>
    <property type="match status" value="1"/>
</dbReference>
<evidence type="ECO:0000313" key="3">
    <source>
        <dbReference type="Proteomes" id="UP000030403"/>
    </source>
</evidence>
<gene>
    <name evidence="2" type="ORF">N783_15030</name>
</gene>
<dbReference type="InterPro" id="IPR029033">
    <property type="entry name" value="His_PPase_superfam"/>
</dbReference>
<dbReference type="EMBL" id="AVPF01000042">
    <property type="protein sequence ID" value="KGX85236.1"/>
    <property type="molecule type" value="Genomic_DNA"/>
</dbReference>
<comment type="caution">
    <text evidence="2">The sequence shown here is derived from an EMBL/GenBank/DDBJ whole genome shotgun (WGS) entry which is preliminary data.</text>
</comment>
<evidence type="ECO:0000256" key="1">
    <source>
        <dbReference type="ARBA" id="ARBA00022801"/>
    </source>
</evidence>
<dbReference type="InterPro" id="IPR051695">
    <property type="entry name" value="Phosphoglycerate_Mutase"/>
</dbReference>
<keyword evidence="1" id="KW-0378">Hydrolase</keyword>
<protein>
    <recommendedName>
        <fullName evidence="4">Phosphoglycerate mutase</fullName>
    </recommendedName>
</protein>
<dbReference type="CDD" id="cd07067">
    <property type="entry name" value="HP_PGM_like"/>
    <property type="match status" value="1"/>
</dbReference>
<evidence type="ECO:0008006" key="4">
    <source>
        <dbReference type="Google" id="ProtNLM"/>
    </source>
</evidence>